<evidence type="ECO:0000256" key="1">
    <source>
        <dbReference type="SAM" id="MobiDB-lite"/>
    </source>
</evidence>
<reference evidence="2 3" key="1">
    <citation type="journal article" date="2016" name="Antonie Van Leeuwenhoek">
        <title>Dongia soli sp. nov., isolated from soil from Dokdo, Korea.</title>
        <authorList>
            <person name="Kim D.U."/>
            <person name="Lee H."/>
            <person name="Kim H."/>
            <person name="Kim S.G."/>
            <person name="Ka J.O."/>
        </authorList>
    </citation>
    <scope>NUCLEOTIDE SEQUENCE [LARGE SCALE GENOMIC DNA]</scope>
    <source>
        <strain evidence="2 3">D78</strain>
    </source>
</reference>
<dbReference type="Proteomes" id="UP001279642">
    <property type="component" value="Unassembled WGS sequence"/>
</dbReference>
<evidence type="ECO:0000313" key="3">
    <source>
        <dbReference type="Proteomes" id="UP001279642"/>
    </source>
</evidence>
<protein>
    <submittedName>
        <fullName evidence="2">Uncharacterized protein</fullName>
    </submittedName>
</protein>
<dbReference type="Gene3D" id="2.120.10.30">
    <property type="entry name" value="TolB, C-terminal domain"/>
    <property type="match status" value="1"/>
</dbReference>
<name>A0ABU5EHM1_9PROT</name>
<keyword evidence="3" id="KW-1185">Reference proteome</keyword>
<dbReference type="RefSeq" id="WP_320510441.1">
    <property type="nucleotide sequence ID" value="NZ_JAXCLW010000009.1"/>
</dbReference>
<proteinExistence type="predicted"/>
<sequence length="55" mass="6057">MRNAVGLDFDPKTGHLWTNDNQVDGMGDDQPPGELNHINVAAWYSSLKVTVTMAQ</sequence>
<evidence type="ECO:0000313" key="2">
    <source>
        <dbReference type="EMBL" id="MDY0885369.1"/>
    </source>
</evidence>
<comment type="caution">
    <text evidence="2">The sequence shown here is derived from an EMBL/GenBank/DDBJ whole genome shotgun (WGS) entry which is preliminary data.</text>
</comment>
<dbReference type="InterPro" id="IPR011042">
    <property type="entry name" value="6-blade_b-propeller_TolB-like"/>
</dbReference>
<dbReference type="EMBL" id="JAXCLW010000009">
    <property type="protein sequence ID" value="MDY0885369.1"/>
    <property type="molecule type" value="Genomic_DNA"/>
</dbReference>
<feature type="region of interest" description="Disordered" evidence="1">
    <location>
        <begin position="1"/>
        <end position="32"/>
    </location>
</feature>
<organism evidence="2 3">
    <name type="scientific">Dongia soli</name>
    <dbReference type="NCBI Taxonomy" id="600628"/>
    <lineage>
        <taxon>Bacteria</taxon>
        <taxon>Pseudomonadati</taxon>
        <taxon>Pseudomonadota</taxon>
        <taxon>Alphaproteobacteria</taxon>
        <taxon>Rhodospirillales</taxon>
        <taxon>Dongiaceae</taxon>
        <taxon>Dongia</taxon>
    </lineage>
</organism>
<accession>A0ABU5EHM1</accession>
<gene>
    <name evidence="2" type="ORF">SMD27_21180</name>
</gene>